<protein>
    <submittedName>
        <fullName evidence="2">Putative prohibitin family protein</fullName>
    </submittedName>
</protein>
<dbReference type="EMBL" id="AGQS02004894">
    <property type="protein sequence ID" value="KYF42639.1"/>
    <property type="molecule type" value="Genomic_DNA"/>
</dbReference>
<dbReference type="InterPro" id="IPR001107">
    <property type="entry name" value="Band_7"/>
</dbReference>
<name>A0A139XV25_TOXGO</name>
<accession>A0A139XV25</accession>
<gene>
    <name evidence="2" type="ORF">TGARI_221850</name>
</gene>
<dbReference type="Pfam" id="PF01145">
    <property type="entry name" value="Band_7"/>
    <property type="match status" value="1"/>
</dbReference>
<evidence type="ECO:0000313" key="2">
    <source>
        <dbReference type="EMBL" id="KYF42639.1"/>
    </source>
</evidence>
<evidence type="ECO:0000313" key="3">
    <source>
        <dbReference type="Proteomes" id="UP000074247"/>
    </source>
</evidence>
<feature type="domain" description="Band 7" evidence="1">
    <location>
        <begin position="51"/>
        <end position="206"/>
    </location>
</feature>
<organism evidence="2 3">
    <name type="scientific">Toxoplasma gondii ARI</name>
    <dbReference type="NCBI Taxonomy" id="1074872"/>
    <lineage>
        <taxon>Eukaryota</taxon>
        <taxon>Sar</taxon>
        <taxon>Alveolata</taxon>
        <taxon>Apicomplexa</taxon>
        <taxon>Conoidasida</taxon>
        <taxon>Coccidia</taxon>
        <taxon>Eucoccidiorida</taxon>
        <taxon>Eimeriorina</taxon>
        <taxon>Sarcocystidae</taxon>
        <taxon>Toxoplasma</taxon>
    </lineage>
</organism>
<dbReference type="Proteomes" id="UP000074247">
    <property type="component" value="Unassembled WGS sequence"/>
</dbReference>
<dbReference type="AlphaFoldDB" id="A0A139XV25"/>
<proteinExistence type="predicted"/>
<dbReference type="OrthoDB" id="428964at2759"/>
<dbReference type="VEuPathDB" id="ToxoDB:TGARI_221850"/>
<sequence length="210" mass="23876">MAAQGGRSAWRAVASSFSRWCRTWDAEKRANARVLVGSLLLAGAAWSCGKRVPGGYVGFIQYRDGSVTPYLWEEQAVFPFLPYFQKPVTMRVLPAYKKMSKILRTKDGKEIEAAVKVRLQPKVAFVPELYLRFGREFGRAFLHQELSIDLRSVVKEHSYASLINNDEETDRIVDEIVERFQDAAAFHKVIITEISVVFRNPDDDDENEAA</sequence>
<reference evidence="2 3" key="1">
    <citation type="journal article" date="2016" name="Nat. Commun.">
        <title>Local admixture of amplified and diversified secreted pathogenesis determinants shapes mosaic Toxoplasma gondii genomes.</title>
        <authorList>
            <person name="Lorenzi H."/>
            <person name="Khan A."/>
            <person name="Behnke M.S."/>
            <person name="Namasivayam S."/>
            <person name="Swapna L.S."/>
            <person name="Hadjithomas M."/>
            <person name="Karamycheva S."/>
            <person name="Pinney D."/>
            <person name="Brunk B.P."/>
            <person name="Ajioka J.W."/>
            <person name="Ajzenberg D."/>
            <person name="Boothroyd J.C."/>
            <person name="Boyle J.P."/>
            <person name="Darde M.L."/>
            <person name="Diaz-Miranda M.A."/>
            <person name="Dubey J.P."/>
            <person name="Fritz H.M."/>
            <person name="Gennari S.M."/>
            <person name="Gregory B.D."/>
            <person name="Kim K."/>
            <person name="Saeij J.P."/>
            <person name="Su C."/>
            <person name="White M.W."/>
            <person name="Zhu X.Q."/>
            <person name="Howe D.K."/>
            <person name="Rosenthal B.M."/>
            <person name="Grigg M.E."/>
            <person name="Parkinson J."/>
            <person name="Liu L."/>
            <person name="Kissinger J.C."/>
            <person name="Roos D.S."/>
            <person name="Sibley L.D."/>
        </authorList>
    </citation>
    <scope>NUCLEOTIDE SEQUENCE [LARGE SCALE GENOMIC DNA]</scope>
    <source>
        <strain evidence="2 3">ARI</strain>
    </source>
</reference>
<evidence type="ECO:0000259" key="1">
    <source>
        <dbReference type="Pfam" id="PF01145"/>
    </source>
</evidence>
<comment type="caution">
    <text evidence="2">The sequence shown here is derived from an EMBL/GenBank/DDBJ whole genome shotgun (WGS) entry which is preliminary data.</text>
</comment>